<sequence length="146" mass="16508">MSSISSQWFWASCTYPLEHLPPPVRVIHNLDMQVLFLRRSATASLETLLKRYGLAKETTTQCLSYFSISPFDALTYTHIHTHAQILAGAPIHPRTQNRLHPTSVSADIHPRPHPQTHRTITTYAGPYISLRSHPTLTIVSHIHLDA</sequence>
<protein>
    <submittedName>
        <fullName evidence="1">Uncharacterized protein</fullName>
    </submittedName>
</protein>
<reference evidence="1 2" key="1">
    <citation type="journal article" date="2014" name="Mol. Plant">
        <title>Chromosome Scale Genome Assembly and Transcriptome Profiling of Nannochloropsis gaditana in Nitrogen Depletion.</title>
        <authorList>
            <person name="Corteggiani Carpinelli E."/>
            <person name="Telatin A."/>
            <person name="Vitulo N."/>
            <person name="Forcato C."/>
            <person name="D'Angelo M."/>
            <person name="Schiavon R."/>
            <person name="Vezzi A."/>
            <person name="Giacometti G.M."/>
            <person name="Morosinotto T."/>
            <person name="Valle G."/>
        </authorList>
    </citation>
    <scope>NUCLEOTIDE SEQUENCE [LARGE SCALE GENOMIC DNA]</scope>
    <source>
        <strain evidence="1 2">B-31</strain>
    </source>
</reference>
<accession>W7SZB4</accession>
<name>W7SZB4_9STRA</name>
<evidence type="ECO:0000313" key="2">
    <source>
        <dbReference type="Proteomes" id="UP000019335"/>
    </source>
</evidence>
<gene>
    <name evidence="1" type="ORF">Naga_100777g2</name>
</gene>
<proteinExistence type="predicted"/>
<organism evidence="1 2">
    <name type="scientific">Nannochloropsis gaditana</name>
    <dbReference type="NCBI Taxonomy" id="72520"/>
    <lineage>
        <taxon>Eukaryota</taxon>
        <taxon>Sar</taxon>
        <taxon>Stramenopiles</taxon>
        <taxon>Ochrophyta</taxon>
        <taxon>Eustigmatophyceae</taxon>
        <taxon>Eustigmatales</taxon>
        <taxon>Monodopsidaceae</taxon>
        <taxon>Nannochloropsis</taxon>
    </lineage>
</organism>
<evidence type="ECO:0000313" key="1">
    <source>
        <dbReference type="EMBL" id="EWM20215.1"/>
    </source>
</evidence>
<dbReference type="AlphaFoldDB" id="W7SZB4"/>
<keyword evidence="2" id="KW-1185">Reference proteome</keyword>
<dbReference type="Proteomes" id="UP000019335">
    <property type="component" value="Unassembled WGS sequence"/>
</dbReference>
<comment type="caution">
    <text evidence="1">The sequence shown here is derived from an EMBL/GenBank/DDBJ whole genome shotgun (WGS) entry which is preliminary data.</text>
</comment>
<dbReference type="EMBL" id="AZIL01003267">
    <property type="protein sequence ID" value="EWM20215.1"/>
    <property type="molecule type" value="Genomic_DNA"/>
</dbReference>